<keyword evidence="2" id="KW-1185">Reference proteome</keyword>
<dbReference type="EMBL" id="WHUW01000078">
    <property type="protein sequence ID" value="KAF8427611.1"/>
    <property type="molecule type" value="Genomic_DNA"/>
</dbReference>
<accession>A0AAD4BFK1</accession>
<organism evidence="1 2">
    <name type="scientific">Boletus edulis BED1</name>
    <dbReference type="NCBI Taxonomy" id="1328754"/>
    <lineage>
        <taxon>Eukaryota</taxon>
        <taxon>Fungi</taxon>
        <taxon>Dikarya</taxon>
        <taxon>Basidiomycota</taxon>
        <taxon>Agaricomycotina</taxon>
        <taxon>Agaricomycetes</taxon>
        <taxon>Agaricomycetidae</taxon>
        <taxon>Boletales</taxon>
        <taxon>Boletineae</taxon>
        <taxon>Boletaceae</taxon>
        <taxon>Boletoideae</taxon>
        <taxon>Boletus</taxon>
    </lineage>
</organism>
<feature type="non-terminal residue" evidence="1">
    <location>
        <position position="275"/>
    </location>
</feature>
<reference evidence="1" key="2">
    <citation type="journal article" date="2020" name="Nat. Commun.">
        <title>Large-scale genome sequencing of mycorrhizal fungi provides insights into the early evolution of symbiotic traits.</title>
        <authorList>
            <person name="Miyauchi S."/>
            <person name="Kiss E."/>
            <person name="Kuo A."/>
            <person name="Drula E."/>
            <person name="Kohler A."/>
            <person name="Sanchez-Garcia M."/>
            <person name="Morin E."/>
            <person name="Andreopoulos B."/>
            <person name="Barry K.W."/>
            <person name="Bonito G."/>
            <person name="Buee M."/>
            <person name="Carver A."/>
            <person name="Chen C."/>
            <person name="Cichocki N."/>
            <person name="Clum A."/>
            <person name="Culley D."/>
            <person name="Crous P.W."/>
            <person name="Fauchery L."/>
            <person name="Girlanda M."/>
            <person name="Hayes R.D."/>
            <person name="Keri Z."/>
            <person name="LaButti K."/>
            <person name="Lipzen A."/>
            <person name="Lombard V."/>
            <person name="Magnuson J."/>
            <person name="Maillard F."/>
            <person name="Murat C."/>
            <person name="Nolan M."/>
            <person name="Ohm R.A."/>
            <person name="Pangilinan J."/>
            <person name="Pereira M.F."/>
            <person name="Perotto S."/>
            <person name="Peter M."/>
            <person name="Pfister S."/>
            <person name="Riley R."/>
            <person name="Sitrit Y."/>
            <person name="Stielow J.B."/>
            <person name="Szollosi G."/>
            <person name="Zifcakova L."/>
            <person name="Stursova M."/>
            <person name="Spatafora J.W."/>
            <person name="Tedersoo L."/>
            <person name="Vaario L.M."/>
            <person name="Yamada A."/>
            <person name="Yan M."/>
            <person name="Wang P."/>
            <person name="Xu J."/>
            <person name="Bruns T."/>
            <person name="Baldrian P."/>
            <person name="Vilgalys R."/>
            <person name="Dunand C."/>
            <person name="Henrissat B."/>
            <person name="Grigoriev I.V."/>
            <person name="Hibbett D."/>
            <person name="Nagy L.G."/>
            <person name="Martin F.M."/>
        </authorList>
    </citation>
    <scope>NUCLEOTIDE SEQUENCE</scope>
    <source>
        <strain evidence="1">BED1</strain>
    </source>
</reference>
<evidence type="ECO:0000313" key="2">
    <source>
        <dbReference type="Proteomes" id="UP001194468"/>
    </source>
</evidence>
<dbReference type="Proteomes" id="UP001194468">
    <property type="component" value="Unassembled WGS sequence"/>
</dbReference>
<protein>
    <submittedName>
        <fullName evidence="1">Uncharacterized protein</fullName>
    </submittedName>
</protein>
<dbReference type="InterPro" id="IPR040521">
    <property type="entry name" value="KDZ"/>
</dbReference>
<dbReference type="PANTHER" id="PTHR33096">
    <property type="entry name" value="CXC2 DOMAIN-CONTAINING PROTEIN"/>
    <property type="match status" value="1"/>
</dbReference>
<gene>
    <name evidence="1" type="ORF">L210DRAFT_3419861</name>
</gene>
<comment type="caution">
    <text evidence="1">The sequence shown here is derived from an EMBL/GenBank/DDBJ whole genome shotgun (WGS) entry which is preliminary data.</text>
</comment>
<dbReference type="AlphaFoldDB" id="A0AAD4BFK1"/>
<sequence length="275" mass="31119">RHDRRTRLQRNEHLHKAWEDQLPALVDQYLIWRHGHDPAMQVDEGLCHVFHVDSIGVFTFTERLAVTQRQDELSNAALIRAGLLGCSPIQPVVAVRLECLELYHQLQRRQSSFSVQAMVKVLCALQNISYKRHLRNQFAAAFDVYLSIKRRIRIALCQMLDRNGLAWRLSQACPSCTFKLAGEVVLSPARLHNMDGNFSAKRLDGSGSADPRTFESDYFIPIADVDRFKNNSRKNPKSGATAGSTCSSNWSAAAKVFEEDKICVFEQTGIFLLAC</sequence>
<dbReference type="Pfam" id="PF18758">
    <property type="entry name" value="KDZ"/>
    <property type="match status" value="1"/>
</dbReference>
<name>A0AAD4BFK1_BOLED</name>
<proteinExistence type="predicted"/>
<evidence type="ECO:0000313" key="1">
    <source>
        <dbReference type="EMBL" id="KAF8427611.1"/>
    </source>
</evidence>
<reference evidence="1" key="1">
    <citation type="submission" date="2019-10" db="EMBL/GenBank/DDBJ databases">
        <authorList>
            <consortium name="DOE Joint Genome Institute"/>
            <person name="Kuo A."/>
            <person name="Miyauchi S."/>
            <person name="Kiss E."/>
            <person name="Drula E."/>
            <person name="Kohler A."/>
            <person name="Sanchez-Garcia M."/>
            <person name="Andreopoulos B."/>
            <person name="Barry K.W."/>
            <person name="Bonito G."/>
            <person name="Buee M."/>
            <person name="Carver A."/>
            <person name="Chen C."/>
            <person name="Cichocki N."/>
            <person name="Clum A."/>
            <person name="Culley D."/>
            <person name="Crous P.W."/>
            <person name="Fauchery L."/>
            <person name="Girlanda M."/>
            <person name="Hayes R."/>
            <person name="Keri Z."/>
            <person name="LaButti K."/>
            <person name="Lipzen A."/>
            <person name="Lombard V."/>
            <person name="Magnuson J."/>
            <person name="Maillard F."/>
            <person name="Morin E."/>
            <person name="Murat C."/>
            <person name="Nolan M."/>
            <person name="Ohm R."/>
            <person name="Pangilinan J."/>
            <person name="Pereira M."/>
            <person name="Perotto S."/>
            <person name="Peter M."/>
            <person name="Riley R."/>
            <person name="Sitrit Y."/>
            <person name="Stielow B."/>
            <person name="Szollosi G."/>
            <person name="Zifcakova L."/>
            <person name="Stursova M."/>
            <person name="Spatafora J.W."/>
            <person name="Tedersoo L."/>
            <person name="Vaario L.-M."/>
            <person name="Yamada A."/>
            <person name="Yan M."/>
            <person name="Wang P."/>
            <person name="Xu J."/>
            <person name="Bruns T."/>
            <person name="Baldrian P."/>
            <person name="Vilgalys R."/>
            <person name="Henrissat B."/>
            <person name="Grigoriev I.V."/>
            <person name="Hibbett D."/>
            <person name="Nagy L.G."/>
            <person name="Martin F.M."/>
        </authorList>
    </citation>
    <scope>NUCLEOTIDE SEQUENCE</scope>
    <source>
        <strain evidence="1">BED1</strain>
    </source>
</reference>
<dbReference type="PANTHER" id="PTHR33096:SF1">
    <property type="entry name" value="CXC1-LIKE CYSTEINE CLUSTER ASSOCIATED WITH KDZ TRANSPOSASES DOMAIN-CONTAINING PROTEIN"/>
    <property type="match status" value="1"/>
</dbReference>